<dbReference type="AlphaFoldDB" id="A0A1W6ZRY2"/>
<evidence type="ECO:0000313" key="3">
    <source>
        <dbReference type="Proteomes" id="UP000194137"/>
    </source>
</evidence>
<name>A0A1W6ZRY2_9HYPH</name>
<evidence type="ECO:0000313" key="2">
    <source>
        <dbReference type="EMBL" id="ARP99514.1"/>
    </source>
</evidence>
<dbReference type="KEGG" id="psin:CAK95_10780"/>
<feature type="transmembrane region" description="Helical" evidence="1">
    <location>
        <begin position="48"/>
        <end position="69"/>
    </location>
</feature>
<proteinExistence type="predicted"/>
<gene>
    <name evidence="2" type="ORF">CAK95_10780</name>
</gene>
<keyword evidence="3" id="KW-1185">Reference proteome</keyword>
<organism evidence="2 3">
    <name type="scientific">Pseudorhodoplanes sinuspersici</name>
    <dbReference type="NCBI Taxonomy" id="1235591"/>
    <lineage>
        <taxon>Bacteria</taxon>
        <taxon>Pseudomonadati</taxon>
        <taxon>Pseudomonadota</taxon>
        <taxon>Alphaproteobacteria</taxon>
        <taxon>Hyphomicrobiales</taxon>
        <taxon>Pseudorhodoplanes</taxon>
    </lineage>
</organism>
<accession>A0A1W6ZRY2</accession>
<reference evidence="2 3" key="1">
    <citation type="submission" date="2017-05" db="EMBL/GenBank/DDBJ databases">
        <title>Full genome sequence of Pseudorhodoplanes sinuspersici.</title>
        <authorList>
            <person name="Dastgheib S.M.M."/>
            <person name="Shavandi M."/>
            <person name="Tirandaz H."/>
        </authorList>
    </citation>
    <scope>NUCLEOTIDE SEQUENCE [LARGE SCALE GENOMIC DNA]</scope>
    <source>
        <strain evidence="2 3">RIPI110</strain>
    </source>
</reference>
<sequence>MHYISLPLPLEKRRNVAHIEELRPQYRRPADAGAHTTADQRSLEWTDFVVPVAVMCTVAWIFFLFWLAVRLIEVALA</sequence>
<protein>
    <submittedName>
        <fullName evidence="2">Uncharacterized protein</fullName>
    </submittedName>
</protein>
<dbReference type="Proteomes" id="UP000194137">
    <property type="component" value="Chromosome"/>
</dbReference>
<keyword evidence="1" id="KW-0812">Transmembrane</keyword>
<keyword evidence="1" id="KW-1133">Transmembrane helix</keyword>
<keyword evidence="1" id="KW-0472">Membrane</keyword>
<dbReference type="EMBL" id="CP021112">
    <property type="protein sequence ID" value="ARP99514.1"/>
    <property type="molecule type" value="Genomic_DNA"/>
</dbReference>
<evidence type="ECO:0000256" key="1">
    <source>
        <dbReference type="SAM" id="Phobius"/>
    </source>
</evidence>